<keyword evidence="2 5" id="KW-0808">Transferase</keyword>
<reference evidence="5" key="1">
    <citation type="submission" date="2013-08" db="EMBL/GenBank/DDBJ databases">
        <authorList>
            <person name="Mendez C."/>
            <person name="Richter M."/>
            <person name="Ferrer M."/>
            <person name="Sanchez J."/>
        </authorList>
    </citation>
    <scope>NUCLEOTIDE SEQUENCE</scope>
</reference>
<evidence type="ECO:0000313" key="5">
    <source>
        <dbReference type="EMBL" id="EQD30977.1"/>
    </source>
</evidence>
<dbReference type="EMBL" id="AUZX01014855">
    <property type="protein sequence ID" value="EQD30977.1"/>
    <property type="molecule type" value="Genomic_DNA"/>
</dbReference>
<dbReference type="EC" id="2.1.1.-" evidence="5"/>
<dbReference type="GO" id="GO:0005829">
    <property type="term" value="C:cytosol"/>
    <property type="evidence" value="ECO:0007669"/>
    <property type="project" value="TreeGrafter"/>
</dbReference>
<dbReference type="InterPro" id="IPR001737">
    <property type="entry name" value="KsgA/Erm"/>
</dbReference>
<dbReference type="Gene3D" id="3.40.50.150">
    <property type="entry name" value="Vaccinia Virus protein VP39"/>
    <property type="match status" value="1"/>
</dbReference>
<dbReference type="SUPFAM" id="SSF53335">
    <property type="entry name" value="S-adenosyl-L-methionine-dependent methyltransferases"/>
    <property type="match status" value="1"/>
</dbReference>
<reference evidence="5" key="2">
    <citation type="journal article" date="2014" name="ISME J.">
        <title>Microbial stratification in low pH oxic and suboxic macroscopic growths along an acid mine drainage.</title>
        <authorList>
            <person name="Mendez-Garcia C."/>
            <person name="Mesa V."/>
            <person name="Sprenger R.R."/>
            <person name="Richter M."/>
            <person name="Diez M.S."/>
            <person name="Solano J."/>
            <person name="Bargiela R."/>
            <person name="Golyshina O.V."/>
            <person name="Manteca A."/>
            <person name="Ramos J.L."/>
            <person name="Gallego J.R."/>
            <person name="Llorente I."/>
            <person name="Martins Dos Santos V.A."/>
            <person name="Jensen O.N."/>
            <person name="Pelaez A.I."/>
            <person name="Sanchez J."/>
            <person name="Ferrer M."/>
        </authorList>
    </citation>
    <scope>NUCLEOTIDE SEQUENCE</scope>
</reference>
<name>T0YGK5_9ZZZZ</name>
<dbReference type="PROSITE" id="PS51689">
    <property type="entry name" value="SAM_RNA_A_N6_MT"/>
    <property type="match status" value="1"/>
</dbReference>
<evidence type="ECO:0000256" key="4">
    <source>
        <dbReference type="ARBA" id="ARBA00022884"/>
    </source>
</evidence>
<protein>
    <submittedName>
        <fullName evidence="5">Ribosomal RNA adenine methylase transferase</fullName>
        <ecNumber evidence="5">2.1.1.-</ecNumber>
    </submittedName>
</protein>
<evidence type="ECO:0000256" key="2">
    <source>
        <dbReference type="ARBA" id="ARBA00022679"/>
    </source>
</evidence>
<dbReference type="PANTHER" id="PTHR11727:SF7">
    <property type="entry name" value="DIMETHYLADENOSINE TRANSFERASE-RELATED"/>
    <property type="match status" value="1"/>
</dbReference>
<organism evidence="5">
    <name type="scientific">mine drainage metagenome</name>
    <dbReference type="NCBI Taxonomy" id="410659"/>
    <lineage>
        <taxon>unclassified sequences</taxon>
        <taxon>metagenomes</taxon>
        <taxon>ecological metagenomes</taxon>
    </lineage>
</organism>
<keyword evidence="4" id="KW-0694">RNA-binding</keyword>
<dbReference type="PANTHER" id="PTHR11727">
    <property type="entry name" value="DIMETHYLADENOSINE TRANSFERASE"/>
    <property type="match status" value="1"/>
</dbReference>
<keyword evidence="3" id="KW-0949">S-adenosyl-L-methionine</keyword>
<gene>
    <name evidence="5" type="ORF">B1A_20137</name>
</gene>
<dbReference type="AlphaFoldDB" id="T0YGK5"/>
<evidence type="ECO:0000256" key="1">
    <source>
        <dbReference type="ARBA" id="ARBA00022603"/>
    </source>
</evidence>
<keyword evidence="1 5" id="KW-0489">Methyltransferase</keyword>
<dbReference type="GO" id="GO:0000179">
    <property type="term" value="F:rRNA (adenine-N6,N6-)-dimethyltransferase activity"/>
    <property type="evidence" value="ECO:0007669"/>
    <property type="project" value="TreeGrafter"/>
</dbReference>
<evidence type="ECO:0000256" key="3">
    <source>
        <dbReference type="ARBA" id="ARBA00022691"/>
    </source>
</evidence>
<dbReference type="InterPro" id="IPR029063">
    <property type="entry name" value="SAM-dependent_MTases_sf"/>
</dbReference>
<comment type="caution">
    <text evidence="5">The sequence shown here is derived from an EMBL/GenBank/DDBJ whole genome shotgun (WGS) entry which is preliminary data.</text>
</comment>
<feature type="non-terminal residue" evidence="5">
    <location>
        <position position="54"/>
    </location>
</feature>
<sequence>MSGAARPKKHIGQHFLHDRDIIERIVAAVAPQPGDALLEIGPGEGVLTLPLLRA</sequence>
<dbReference type="GO" id="GO:0003723">
    <property type="term" value="F:RNA binding"/>
    <property type="evidence" value="ECO:0007669"/>
    <property type="project" value="UniProtKB-KW"/>
</dbReference>
<proteinExistence type="predicted"/>
<accession>T0YGK5</accession>
<dbReference type="Pfam" id="PF00398">
    <property type="entry name" value="RrnaAD"/>
    <property type="match status" value="1"/>
</dbReference>